<evidence type="ECO:0000313" key="4">
    <source>
        <dbReference type="Proteomes" id="UP000075321"/>
    </source>
</evidence>
<sequence length="302" mass="32520">MNVLVTGGAGFIGSHLTDALVSDHEVTVLDDFSSGHRSNLHPAAGVVEGDIRDAEVLEDAAADADVIFHQAASVSVDRSIEDPEYSHAVNVDATLSLLEAARKHDARCVLASSAAIYGQPESVPIPESAPKTPESPYGIEKLSIDQYARVYNDLYDLPTVVLRYFNAYGPRQTAGDYSGVISVFLDQARTGEPITVHGDGSQTRDFVHVSDIVRANLLAMETEYVGEAYNVGTGETTTIDDLARTVRDVTGSDSEVVYTEGRDGDIDRSRAEIEKAREHLGYEPTVALEDGLRTLVDGRLAP</sequence>
<dbReference type="InterPro" id="IPR001509">
    <property type="entry name" value="Epimerase_deHydtase"/>
</dbReference>
<dbReference type="Gene3D" id="3.40.50.720">
    <property type="entry name" value="NAD(P)-binding Rossmann-like Domain"/>
    <property type="match status" value="1"/>
</dbReference>
<comment type="similarity">
    <text evidence="1">Belongs to the NAD(P)-dependent epimerase/dehydratase family.</text>
</comment>
<dbReference type="Pfam" id="PF01370">
    <property type="entry name" value="Epimerase"/>
    <property type="match status" value="1"/>
</dbReference>
<proteinExistence type="inferred from homology"/>
<dbReference type="SUPFAM" id="SSF51735">
    <property type="entry name" value="NAD(P)-binding Rossmann-fold domains"/>
    <property type="match status" value="1"/>
</dbReference>
<dbReference type="PATRIC" id="fig|1008153.3.peg.1898"/>
<accession>A0A151AGW7</accession>
<gene>
    <name evidence="3" type="primary">hldD_1</name>
    <name evidence="3" type="ORF">HAPAU_18680</name>
</gene>
<evidence type="ECO:0000259" key="2">
    <source>
        <dbReference type="Pfam" id="PF01370"/>
    </source>
</evidence>
<dbReference type="Gene3D" id="3.90.25.10">
    <property type="entry name" value="UDP-galactose 4-epimerase, domain 1"/>
    <property type="match status" value="1"/>
</dbReference>
<dbReference type="Proteomes" id="UP000075321">
    <property type="component" value="Unassembled WGS sequence"/>
</dbReference>
<keyword evidence="4" id="KW-1185">Reference proteome</keyword>
<dbReference type="RefSeq" id="WP_066381741.1">
    <property type="nucleotide sequence ID" value="NZ_LTAZ01000004.1"/>
</dbReference>
<dbReference type="OrthoDB" id="4907at2157"/>
<organism evidence="3 4">
    <name type="scientific">Halalkalicoccus paucihalophilus</name>
    <dbReference type="NCBI Taxonomy" id="1008153"/>
    <lineage>
        <taxon>Archaea</taxon>
        <taxon>Methanobacteriati</taxon>
        <taxon>Methanobacteriota</taxon>
        <taxon>Stenosarchaea group</taxon>
        <taxon>Halobacteria</taxon>
        <taxon>Halobacteriales</taxon>
        <taxon>Halococcaceae</taxon>
        <taxon>Halalkalicoccus</taxon>
    </lineage>
</organism>
<dbReference type="PRINTS" id="PR01713">
    <property type="entry name" value="NUCEPIMERASE"/>
</dbReference>
<dbReference type="GO" id="GO:0008712">
    <property type="term" value="F:ADP-glyceromanno-heptose 6-epimerase activity"/>
    <property type="evidence" value="ECO:0007669"/>
    <property type="project" value="UniProtKB-EC"/>
</dbReference>
<dbReference type="AlphaFoldDB" id="A0A151AGW7"/>
<dbReference type="EMBL" id="LTAZ01000004">
    <property type="protein sequence ID" value="KYH26762.1"/>
    <property type="molecule type" value="Genomic_DNA"/>
</dbReference>
<dbReference type="PANTHER" id="PTHR43000">
    <property type="entry name" value="DTDP-D-GLUCOSE 4,6-DEHYDRATASE-RELATED"/>
    <property type="match status" value="1"/>
</dbReference>
<protein>
    <submittedName>
        <fullName evidence="3">ADP-L-glycero-D-manno-heptose-6-epimerase</fullName>
        <ecNumber evidence="3">5.1.3.20</ecNumber>
    </submittedName>
</protein>
<evidence type="ECO:0000256" key="1">
    <source>
        <dbReference type="ARBA" id="ARBA00007637"/>
    </source>
</evidence>
<name>A0A151AGW7_9EURY</name>
<evidence type="ECO:0000313" key="3">
    <source>
        <dbReference type="EMBL" id="KYH26762.1"/>
    </source>
</evidence>
<reference evidence="3 4" key="1">
    <citation type="submission" date="2016-02" db="EMBL/GenBank/DDBJ databases">
        <title>Genome sequence of Halalkalicoccus paucihalophilus DSM 24557.</title>
        <authorList>
            <person name="Poehlein A."/>
            <person name="Daniel R."/>
        </authorList>
    </citation>
    <scope>NUCLEOTIDE SEQUENCE [LARGE SCALE GENOMIC DNA]</scope>
    <source>
        <strain evidence="3 4">DSM 24557</strain>
    </source>
</reference>
<dbReference type="EC" id="5.1.3.20" evidence="3"/>
<dbReference type="InterPro" id="IPR036291">
    <property type="entry name" value="NAD(P)-bd_dom_sf"/>
</dbReference>
<comment type="caution">
    <text evidence="3">The sequence shown here is derived from an EMBL/GenBank/DDBJ whole genome shotgun (WGS) entry which is preliminary data.</text>
</comment>
<feature type="domain" description="NAD-dependent epimerase/dehydratase" evidence="2">
    <location>
        <begin position="3"/>
        <end position="232"/>
    </location>
</feature>
<keyword evidence="3" id="KW-0413">Isomerase</keyword>